<feature type="region of interest" description="Disordered" evidence="3">
    <location>
        <begin position="167"/>
        <end position="218"/>
    </location>
</feature>
<feature type="compositionally biased region" description="Low complexity" evidence="3">
    <location>
        <begin position="54"/>
        <end position="71"/>
    </location>
</feature>
<dbReference type="PANTHER" id="PTHR24035">
    <property type="entry name" value="MULTIPLE EPIDERMAL GROWTH FACTOR-LIKE DOMAINS PROTEIN"/>
    <property type="match status" value="1"/>
</dbReference>
<keyword evidence="1 2" id="KW-1015">Disulfide bond</keyword>
<dbReference type="Proteomes" id="UP000460718">
    <property type="component" value="Unassembled WGS sequence"/>
</dbReference>
<evidence type="ECO:0000256" key="2">
    <source>
        <dbReference type="PROSITE-ProRule" id="PRU00076"/>
    </source>
</evidence>
<evidence type="ECO:0000256" key="3">
    <source>
        <dbReference type="SAM" id="MobiDB-lite"/>
    </source>
</evidence>
<feature type="compositionally biased region" description="Polar residues" evidence="3">
    <location>
        <begin position="112"/>
        <end position="124"/>
    </location>
</feature>
<dbReference type="PROSITE" id="PS01186">
    <property type="entry name" value="EGF_2"/>
    <property type="match status" value="4"/>
</dbReference>
<evidence type="ECO:0000313" key="8">
    <source>
        <dbReference type="Proteomes" id="UP000460718"/>
    </source>
</evidence>
<proteinExistence type="predicted"/>
<evidence type="ECO:0000313" key="7">
    <source>
        <dbReference type="Proteomes" id="UP000440732"/>
    </source>
</evidence>
<dbReference type="EMBL" id="QXFW01001804">
    <property type="protein sequence ID" value="KAE8985587.1"/>
    <property type="molecule type" value="Genomic_DNA"/>
</dbReference>
<dbReference type="Gene3D" id="2.10.25.10">
    <property type="entry name" value="Laminin"/>
    <property type="match status" value="2"/>
</dbReference>
<evidence type="ECO:0000256" key="1">
    <source>
        <dbReference type="ARBA" id="ARBA00023157"/>
    </source>
</evidence>
<dbReference type="InterPro" id="IPR013111">
    <property type="entry name" value="EGF_extracell"/>
</dbReference>
<feature type="region of interest" description="Disordered" evidence="3">
    <location>
        <begin position="36"/>
        <end position="124"/>
    </location>
</feature>
<evidence type="ECO:0000259" key="4">
    <source>
        <dbReference type="PROSITE" id="PS50026"/>
    </source>
</evidence>
<accession>A0A6A3IUV0</accession>
<evidence type="ECO:0000313" key="5">
    <source>
        <dbReference type="EMBL" id="KAE8985587.1"/>
    </source>
</evidence>
<feature type="disulfide bond" evidence="2">
    <location>
        <begin position="565"/>
        <end position="574"/>
    </location>
</feature>
<sequence length="887" mass="91962">MASDFEEGVLDDVDAICGWGGADFDDELLGRGWRRASHQAPAKGGIKRKPEKVLASSSSGAALGKAQQQQQEMTGLSPDKRLRAVDGISEKKDRSPVLRKPKRRQPREIKEPQQQIIAKPSPRTTSILEENAAIAALGRQRRMKVVAAAMAANVPRKQGIASVVSASFEGGSDDEHTDSDSQRRRSDDLVPSSAPQNQQAKLPRVIEPSTAPARPIDPPKKWALVGQFALGFSCDGGCSGHGACQRATGRCTCFPGFGGATCASRLCPMGAAWVDRAGGIDLAHQPAECSAMGRCDRATGTCTCESGFEGLACERLACPNACSGNGRCVSMRDAATLHDDRHFYASTTYTLWDADKIMGCQCDPGFTGMDCSMRMCPRGDDPLTTGQVNAVQTITCTCNSCTGTFALSFRGRVTANLASTATSSDLETALEALDNIYGVTVVAAAPLCSSGGASTSITFTNNPGNLPNLQVLNNLSNGGTVTVSTTTVGTRENVYCSNRGICDFSTGVCKCFAGVFSGDGALAASAGPRGDCGYQTGASVCPSTTNGVCDGKGTCSGTPSFVCTCNAGFTGFDCSLRSCPKGAAWFDAPTAPNTAHALTQCSGRGSCSTSTGVCTCLAPFTGAACDLLKCPAGTSTVTGASCSGRGTCKSMQQLSAEATDPQGNPLGVTYGATPNTLATWDALKIQGCDCETNDYFGPYENAFGDFTGGHDCYARMCPRGADPFEVGKVNEKQTLTCTADGGQFTLTFRGETTAVIPFNAGTAQVQSTLQAIDSVRTATITFDSGTTVCSTTGVVTTIEFTFMQGDVPPLGFDASALTLTSATASLAVAELAKGSKANIECSARGVCDRTTGSCACFPYFLSSDGAGNLGRRGDCGYISPYPSVTLS</sequence>
<feature type="compositionally biased region" description="Basic and acidic residues" evidence="3">
    <location>
        <begin position="178"/>
        <end position="188"/>
    </location>
</feature>
<dbReference type="AlphaFoldDB" id="A0A6A3IUV0"/>
<feature type="domain" description="EGF-like" evidence="4">
    <location>
        <begin position="230"/>
        <end position="263"/>
    </location>
</feature>
<dbReference type="PROSITE" id="PS50026">
    <property type="entry name" value="EGF_3"/>
    <property type="match status" value="2"/>
</dbReference>
<gene>
    <name evidence="6" type="ORF">PF006_g20698</name>
    <name evidence="5" type="ORF">PF011_g20327</name>
</gene>
<comment type="caution">
    <text evidence="5">The sequence shown here is derived from an EMBL/GenBank/DDBJ whole genome shotgun (WGS) entry which is preliminary data.</text>
</comment>
<protein>
    <recommendedName>
        <fullName evidence="4">EGF-like domain-containing protein</fullName>
    </recommendedName>
</protein>
<feature type="domain" description="EGF-like" evidence="4">
    <location>
        <begin position="537"/>
        <end position="575"/>
    </location>
</feature>
<dbReference type="EMBL" id="QXGA01001830">
    <property type="protein sequence ID" value="KAE9109311.1"/>
    <property type="molecule type" value="Genomic_DNA"/>
</dbReference>
<dbReference type="PRINTS" id="PR00011">
    <property type="entry name" value="EGFLAMININ"/>
</dbReference>
<dbReference type="SMART" id="SM00181">
    <property type="entry name" value="EGF"/>
    <property type="match status" value="5"/>
</dbReference>
<feature type="compositionally biased region" description="Basic and acidic residues" evidence="3">
    <location>
        <begin position="78"/>
        <end position="96"/>
    </location>
</feature>
<dbReference type="Proteomes" id="UP000440732">
    <property type="component" value="Unassembled WGS sequence"/>
</dbReference>
<name>A0A6A3IUV0_9STRA</name>
<reference evidence="5 8" key="1">
    <citation type="submission" date="2018-09" db="EMBL/GenBank/DDBJ databases">
        <title>Genomic investigation of the strawberry pathogen Phytophthora fragariae indicates pathogenicity is determined by transcriptional variation in three key races.</title>
        <authorList>
            <person name="Adams T.M."/>
            <person name="Armitage A.D."/>
            <person name="Sobczyk M.K."/>
            <person name="Bates H.J."/>
            <person name="Dunwell J.M."/>
            <person name="Nellist C.F."/>
            <person name="Harrison R.J."/>
        </authorList>
    </citation>
    <scope>NUCLEOTIDE SEQUENCE [LARGE SCALE GENOMIC DNA]</scope>
    <source>
        <strain evidence="6 7">NOV-5</strain>
        <strain evidence="5 8">SCRP245</strain>
    </source>
</reference>
<dbReference type="InterPro" id="IPR052108">
    <property type="entry name" value="MEGF/SIB"/>
</dbReference>
<dbReference type="Pfam" id="PF07974">
    <property type="entry name" value="EGF_2"/>
    <property type="match status" value="2"/>
</dbReference>
<dbReference type="InterPro" id="IPR000742">
    <property type="entry name" value="EGF"/>
</dbReference>
<feature type="disulfide bond" evidence="2">
    <location>
        <begin position="234"/>
        <end position="244"/>
    </location>
</feature>
<comment type="caution">
    <text evidence="2">Lacks conserved residue(s) required for the propagation of feature annotation.</text>
</comment>
<organism evidence="5 8">
    <name type="scientific">Phytophthora fragariae</name>
    <dbReference type="NCBI Taxonomy" id="53985"/>
    <lineage>
        <taxon>Eukaryota</taxon>
        <taxon>Sar</taxon>
        <taxon>Stramenopiles</taxon>
        <taxon>Oomycota</taxon>
        <taxon>Peronosporomycetes</taxon>
        <taxon>Peronosporales</taxon>
        <taxon>Peronosporaceae</taxon>
        <taxon>Phytophthora</taxon>
    </lineage>
</organism>
<keyword evidence="2" id="KW-0245">EGF-like domain</keyword>
<feature type="disulfide bond" evidence="2">
    <location>
        <begin position="253"/>
        <end position="262"/>
    </location>
</feature>
<dbReference type="PROSITE" id="PS00022">
    <property type="entry name" value="EGF_1"/>
    <property type="match status" value="4"/>
</dbReference>
<evidence type="ECO:0000313" key="6">
    <source>
        <dbReference type="EMBL" id="KAE9109311.1"/>
    </source>
</evidence>
<dbReference type="Gene3D" id="2.60.120.260">
    <property type="entry name" value="Galactose-binding domain-like"/>
    <property type="match status" value="1"/>
</dbReference>